<comment type="caution">
    <text evidence="2">The sequence shown here is derived from an EMBL/GenBank/DDBJ whole genome shotgun (WGS) entry which is preliminary data.</text>
</comment>
<dbReference type="EMBL" id="BONO01000009">
    <property type="protein sequence ID" value="GIG36137.1"/>
    <property type="molecule type" value="Genomic_DNA"/>
</dbReference>
<keyword evidence="3" id="KW-1185">Reference proteome</keyword>
<dbReference type="RefSeq" id="WP_203668159.1">
    <property type="nucleotide sequence ID" value="NZ_BONO01000009.1"/>
</dbReference>
<sequence length="463" mass="50404">MATSTDAAPVPAQDSAPAPAAPGRRLAAARRGPTGSAHRPSGSLSLSQARRVALRAQGLDRPRAERTGPATMRQLQQVVDRLGLLQIDSVNVVARAHLVPTFSRVGPYDTALLDRAAGRAPRRLVETWAHEASYVPPETYALLGWRRRAYLTYAWGSIKDVPLDHSPLVEDVLAMIAADGPLTASEVHARVEGPAPRDRTEWGWNWTAAKRVLEYLFFTGQVASARRNAQFERCYDLTDRVLPPEVLAAPEPDDDEAVRALLRIAARAHGVASERCLLDYFRIRGPRARAAVRDLVEEGTLVPVRVAGWDRPTYLHADADLPRRATGRALLSPFDPLVFERRRLEELFGLRYRIEIYVPEAQRVHGYYVLPFLRGERLAALVDLKADRRAGLLRVHAAHPAEPAGAVPGADPDASPGAVAEDLAAELRLLAAWLGLDDVVVGDRDGTPRGTLAPVLAGALAAG</sequence>
<evidence type="ECO:0000313" key="2">
    <source>
        <dbReference type="EMBL" id="GIG36137.1"/>
    </source>
</evidence>
<feature type="region of interest" description="Disordered" evidence="1">
    <location>
        <begin position="1"/>
        <end position="48"/>
    </location>
</feature>
<dbReference type="Proteomes" id="UP000642125">
    <property type="component" value="Unassembled WGS sequence"/>
</dbReference>
<evidence type="ECO:0000256" key="1">
    <source>
        <dbReference type="SAM" id="MobiDB-lite"/>
    </source>
</evidence>
<name>A0A919PDD3_9CELL</name>
<evidence type="ECO:0008006" key="4">
    <source>
        <dbReference type="Google" id="ProtNLM"/>
    </source>
</evidence>
<dbReference type="PANTHER" id="PTHR30528:SF0">
    <property type="entry name" value="CYTOPLASMIC PROTEIN"/>
    <property type="match status" value="1"/>
</dbReference>
<feature type="compositionally biased region" description="Low complexity" evidence="1">
    <location>
        <begin position="7"/>
        <end position="33"/>
    </location>
</feature>
<dbReference type="PANTHER" id="PTHR30528">
    <property type="entry name" value="CYTOPLASMIC PROTEIN"/>
    <property type="match status" value="1"/>
</dbReference>
<dbReference type="InterPro" id="IPR009351">
    <property type="entry name" value="AlkZ-like"/>
</dbReference>
<proteinExistence type="predicted"/>
<dbReference type="Pfam" id="PF06224">
    <property type="entry name" value="AlkZ-like"/>
    <property type="match status" value="1"/>
</dbReference>
<evidence type="ECO:0000313" key="3">
    <source>
        <dbReference type="Proteomes" id="UP000642125"/>
    </source>
</evidence>
<accession>A0A919PDD3</accession>
<dbReference type="AlphaFoldDB" id="A0A919PDD3"/>
<protein>
    <recommendedName>
        <fullName evidence="4">Winged helix-turn-helix domain-containing protein</fullName>
    </recommendedName>
</protein>
<reference evidence="2" key="1">
    <citation type="submission" date="2021-01" db="EMBL/GenBank/DDBJ databases">
        <title>Whole genome shotgun sequence of Cellulomonas pakistanensis NBRC 110800.</title>
        <authorList>
            <person name="Komaki H."/>
            <person name="Tamura T."/>
        </authorList>
    </citation>
    <scope>NUCLEOTIDE SEQUENCE</scope>
    <source>
        <strain evidence="2">NBRC 110800</strain>
    </source>
</reference>
<organism evidence="2 3">
    <name type="scientific">Cellulomonas pakistanensis</name>
    <dbReference type="NCBI Taxonomy" id="992287"/>
    <lineage>
        <taxon>Bacteria</taxon>
        <taxon>Bacillati</taxon>
        <taxon>Actinomycetota</taxon>
        <taxon>Actinomycetes</taxon>
        <taxon>Micrococcales</taxon>
        <taxon>Cellulomonadaceae</taxon>
        <taxon>Cellulomonas</taxon>
    </lineage>
</organism>
<gene>
    <name evidence="2" type="ORF">Cpa01nite_15180</name>
</gene>